<dbReference type="AlphaFoldDB" id="A0A521B5T9"/>
<proteinExistence type="predicted"/>
<name>A0A521B5T9_9FLAO</name>
<evidence type="ECO:0000313" key="2">
    <source>
        <dbReference type="Proteomes" id="UP000316916"/>
    </source>
</evidence>
<dbReference type="EMBL" id="FXTC01000001">
    <property type="protein sequence ID" value="SMO42423.1"/>
    <property type="molecule type" value="Genomic_DNA"/>
</dbReference>
<dbReference type="RefSeq" id="WP_167498790.1">
    <property type="nucleotide sequence ID" value="NZ_FXTC01000001.1"/>
</dbReference>
<reference evidence="1 2" key="1">
    <citation type="submission" date="2017-05" db="EMBL/GenBank/DDBJ databases">
        <authorList>
            <person name="Varghese N."/>
            <person name="Submissions S."/>
        </authorList>
    </citation>
    <scope>NUCLEOTIDE SEQUENCE [LARGE SCALE GENOMIC DNA]</scope>
    <source>
        <strain evidence="1 2">DSM 29371</strain>
    </source>
</reference>
<gene>
    <name evidence="1" type="ORF">SAMN06265171_101708</name>
</gene>
<evidence type="ECO:0000313" key="1">
    <source>
        <dbReference type="EMBL" id="SMO42423.1"/>
    </source>
</evidence>
<dbReference type="Proteomes" id="UP000316916">
    <property type="component" value="Unassembled WGS sequence"/>
</dbReference>
<protein>
    <submittedName>
        <fullName evidence="1">Uncharacterized protein</fullName>
    </submittedName>
</protein>
<keyword evidence="2" id="KW-1185">Reference proteome</keyword>
<accession>A0A521B5T9</accession>
<organism evidence="1 2">
    <name type="scientific">Chryseobacterium rhizoplanae</name>
    <dbReference type="NCBI Taxonomy" id="1609531"/>
    <lineage>
        <taxon>Bacteria</taxon>
        <taxon>Pseudomonadati</taxon>
        <taxon>Bacteroidota</taxon>
        <taxon>Flavobacteriia</taxon>
        <taxon>Flavobacteriales</taxon>
        <taxon>Weeksellaceae</taxon>
        <taxon>Chryseobacterium group</taxon>
        <taxon>Chryseobacterium</taxon>
    </lineage>
</organism>
<sequence length="57" mass="6523">MERLQISTMTTEETIELLKTDGVDITLEEAKMILVFLYLIAGLVTSEKFNFEIILVD</sequence>